<name>A0A412C3J0_MEDGN</name>
<accession>A0A412C3J0</accession>
<evidence type="ECO:0000313" key="1">
    <source>
        <dbReference type="EMBL" id="RGQ67681.1"/>
    </source>
</evidence>
<comment type="caution">
    <text evidence="1">The sequence shown here is derived from an EMBL/GenBank/DDBJ whole genome shotgun (WGS) entry which is preliminary data.</text>
</comment>
<dbReference type="Proteomes" id="UP000286137">
    <property type="component" value="Unassembled WGS sequence"/>
</dbReference>
<organism evidence="1 2">
    <name type="scientific">Mediterraneibacter gnavus</name>
    <name type="common">Ruminococcus gnavus</name>
    <dbReference type="NCBI Taxonomy" id="33038"/>
    <lineage>
        <taxon>Bacteria</taxon>
        <taxon>Bacillati</taxon>
        <taxon>Bacillota</taxon>
        <taxon>Clostridia</taxon>
        <taxon>Lachnospirales</taxon>
        <taxon>Lachnospiraceae</taxon>
        <taxon>Mediterraneibacter</taxon>
    </lineage>
</organism>
<protein>
    <submittedName>
        <fullName evidence="1">Uncharacterized protein</fullName>
    </submittedName>
</protein>
<dbReference type="EMBL" id="QRTJ01000014">
    <property type="protein sequence ID" value="RGQ67681.1"/>
    <property type="molecule type" value="Genomic_DNA"/>
</dbReference>
<evidence type="ECO:0000313" key="2">
    <source>
        <dbReference type="Proteomes" id="UP000286137"/>
    </source>
</evidence>
<dbReference type="AlphaFoldDB" id="A0A412C3J0"/>
<reference evidence="1 2" key="1">
    <citation type="submission" date="2018-08" db="EMBL/GenBank/DDBJ databases">
        <title>A genome reference for cultivated species of the human gut microbiota.</title>
        <authorList>
            <person name="Zou Y."/>
            <person name="Xue W."/>
            <person name="Luo G."/>
        </authorList>
    </citation>
    <scope>NUCLEOTIDE SEQUENCE [LARGE SCALE GENOMIC DNA]</scope>
    <source>
        <strain evidence="1 2">AF27-4BH</strain>
    </source>
</reference>
<proteinExistence type="predicted"/>
<sequence length="78" mass="8997">MKKEEKYYQIYRIHLLNGEVIEASEEYDLPVEKGLVGKFQKADDNKVFEIGDAVSGLLYVPKRSILFIETGEVKKGWC</sequence>
<gene>
    <name evidence="1" type="ORF">DWY88_08470</name>
</gene>
<dbReference type="RefSeq" id="WP_118013625.1">
    <property type="nucleotide sequence ID" value="NZ_QRTJ01000014.1"/>
</dbReference>